<dbReference type="GO" id="GO:0016491">
    <property type="term" value="F:oxidoreductase activity"/>
    <property type="evidence" value="ECO:0007669"/>
    <property type="project" value="UniProtKB-KW"/>
</dbReference>
<dbReference type="Proteomes" id="UP000198553">
    <property type="component" value="Unassembled WGS sequence"/>
</dbReference>
<dbReference type="RefSeq" id="WP_090743183.1">
    <property type="nucleotide sequence ID" value="NZ_FOBW01000004.1"/>
</dbReference>
<evidence type="ECO:0000256" key="2">
    <source>
        <dbReference type="ARBA" id="ARBA00022723"/>
    </source>
</evidence>
<evidence type="ECO:0000256" key="5">
    <source>
        <dbReference type="RuleBase" id="RU361277"/>
    </source>
</evidence>
<comment type="similarity">
    <text evidence="5">Belongs to the zinc-containing alcohol dehydrogenase family.</text>
</comment>
<evidence type="ECO:0000259" key="7">
    <source>
        <dbReference type="Pfam" id="PF08240"/>
    </source>
</evidence>
<dbReference type="GO" id="GO:0008270">
    <property type="term" value="F:zinc ion binding"/>
    <property type="evidence" value="ECO:0007669"/>
    <property type="project" value="InterPro"/>
</dbReference>
<dbReference type="InterPro" id="IPR011032">
    <property type="entry name" value="GroES-like_sf"/>
</dbReference>
<keyword evidence="9" id="KW-1185">Reference proteome</keyword>
<dbReference type="Pfam" id="PF08240">
    <property type="entry name" value="ADH_N"/>
    <property type="match status" value="1"/>
</dbReference>
<dbReference type="PANTHER" id="PTHR42813">
    <property type="entry name" value="ZINC-TYPE ALCOHOL DEHYDROGENASE-LIKE"/>
    <property type="match status" value="1"/>
</dbReference>
<dbReference type="InterPro" id="IPR013149">
    <property type="entry name" value="ADH-like_C"/>
</dbReference>
<dbReference type="CDD" id="cd08283">
    <property type="entry name" value="FDH_like_1"/>
    <property type="match status" value="1"/>
</dbReference>
<dbReference type="Pfam" id="PF00107">
    <property type="entry name" value="ADH_zinc_N"/>
    <property type="match status" value="1"/>
</dbReference>
<protein>
    <submittedName>
        <fullName evidence="8">S-(Hydroxymethyl)glutathione dehydrogenase / alcohol dehydrogenase</fullName>
    </submittedName>
</protein>
<dbReference type="OrthoDB" id="9769198at2"/>
<dbReference type="InterPro" id="IPR013154">
    <property type="entry name" value="ADH-like_N"/>
</dbReference>
<evidence type="ECO:0000256" key="3">
    <source>
        <dbReference type="ARBA" id="ARBA00022833"/>
    </source>
</evidence>
<name>A0A1H8A0S1_9BACI</name>
<dbReference type="InterPro" id="IPR002328">
    <property type="entry name" value="ADH_Zn_CS"/>
</dbReference>
<feature type="domain" description="Alcohol dehydrogenase-like N-terminal" evidence="7">
    <location>
        <begin position="25"/>
        <end position="144"/>
    </location>
</feature>
<dbReference type="AlphaFoldDB" id="A0A1H8A0S1"/>
<dbReference type="SUPFAM" id="SSF50129">
    <property type="entry name" value="GroES-like"/>
    <property type="match status" value="1"/>
</dbReference>
<feature type="domain" description="Alcohol dehydrogenase-like C-terminal" evidence="6">
    <location>
        <begin position="190"/>
        <end position="261"/>
    </location>
</feature>
<sequence length="379" mass="42088">MKAVTFQGAKDIQVKKVADPVIEKSDDVIVRITSTAICGSDLHIYLGGMPTRPGFIIGHEPMGIVEEVGPDVKKVKKGDRVILPFTVSCGHCFYCQHEMESQCENSNSNPDIDSGAYFGYTERYGNYPGGQAEFLRVPYGNFMPFKIPESCELEDEALLFISDVLPTAYWSVEHAGVKPNDTVVVLGCGPVGLMVQKFAWMKGAKRVIAIDNVPYRLRHAKLKNNVEVFNFEDFEDTGAYIREITKGGADVVIDCVGMDGKKSVVEKVEQKLKIQGGTLSAIQIAKNSVRKFGTIQLTGVYGSMYNMFPLGNIFERNVTLKTGQAPVIHYMPKLYEMIVNGDIDPTEIITHKIPLDQASDAYRMFSEHEDEVIKVILKP</sequence>
<organism evidence="8 9">
    <name type="scientific">Mesobacillus persicus</name>
    <dbReference type="NCBI Taxonomy" id="930146"/>
    <lineage>
        <taxon>Bacteria</taxon>
        <taxon>Bacillati</taxon>
        <taxon>Bacillota</taxon>
        <taxon>Bacilli</taxon>
        <taxon>Bacillales</taxon>
        <taxon>Bacillaceae</taxon>
        <taxon>Mesobacillus</taxon>
    </lineage>
</organism>
<keyword evidence="4" id="KW-0560">Oxidoreductase</keyword>
<evidence type="ECO:0000313" key="9">
    <source>
        <dbReference type="Proteomes" id="UP000198553"/>
    </source>
</evidence>
<accession>A0A1H8A0S1</accession>
<keyword evidence="2 5" id="KW-0479">Metal-binding</keyword>
<dbReference type="STRING" id="930146.SAMN05192533_104151"/>
<evidence type="ECO:0000256" key="1">
    <source>
        <dbReference type="ARBA" id="ARBA00001947"/>
    </source>
</evidence>
<proteinExistence type="inferred from homology"/>
<evidence type="ECO:0000313" key="8">
    <source>
        <dbReference type="EMBL" id="SEM63389.1"/>
    </source>
</evidence>
<dbReference type="PANTHER" id="PTHR42813:SF2">
    <property type="entry name" value="DEHYDROGENASE, ZINC-CONTAINING, PUTATIVE (AFU_ORTHOLOGUE AFUA_2G02810)-RELATED"/>
    <property type="match status" value="1"/>
</dbReference>
<evidence type="ECO:0000256" key="4">
    <source>
        <dbReference type="ARBA" id="ARBA00023002"/>
    </source>
</evidence>
<dbReference type="SUPFAM" id="SSF51735">
    <property type="entry name" value="NAD(P)-binding Rossmann-fold domains"/>
    <property type="match status" value="1"/>
</dbReference>
<dbReference type="EMBL" id="FOBW01000004">
    <property type="protein sequence ID" value="SEM63389.1"/>
    <property type="molecule type" value="Genomic_DNA"/>
</dbReference>
<gene>
    <name evidence="8" type="ORF">SAMN05192533_104151</name>
</gene>
<dbReference type="Gene3D" id="3.40.50.720">
    <property type="entry name" value="NAD(P)-binding Rossmann-like Domain"/>
    <property type="match status" value="1"/>
</dbReference>
<evidence type="ECO:0000259" key="6">
    <source>
        <dbReference type="Pfam" id="PF00107"/>
    </source>
</evidence>
<reference evidence="9" key="1">
    <citation type="submission" date="2016-10" db="EMBL/GenBank/DDBJ databases">
        <authorList>
            <person name="Varghese N."/>
            <person name="Submissions S."/>
        </authorList>
    </citation>
    <scope>NUCLEOTIDE SEQUENCE [LARGE SCALE GENOMIC DNA]</scope>
    <source>
        <strain evidence="9">B48,IBRC-M 10115,DSM 25386,CECT 8001</strain>
    </source>
</reference>
<dbReference type="PROSITE" id="PS00059">
    <property type="entry name" value="ADH_ZINC"/>
    <property type="match status" value="1"/>
</dbReference>
<comment type="cofactor">
    <cofactor evidence="1 5">
        <name>Zn(2+)</name>
        <dbReference type="ChEBI" id="CHEBI:29105"/>
    </cofactor>
</comment>
<dbReference type="InterPro" id="IPR036291">
    <property type="entry name" value="NAD(P)-bd_dom_sf"/>
</dbReference>
<keyword evidence="3 5" id="KW-0862">Zinc</keyword>
<dbReference type="Gene3D" id="3.90.180.10">
    <property type="entry name" value="Medium-chain alcohol dehydrogenases, catalytic domain"/>
    <property type="match status" value="1"/>
</dbReference>